<dbReference type="GeneID" id="496036"/>
<dbReference type="PANTHER" id="PTHR31786:SF2">
    <property type="entry name" value="FANCONI ANEMIA CORE COMPLEX-ASSOCIATED PROTEIN 24"/>
    <property type="match status" value="1"/>
</dbReference>
<dbReference type="InterPro" id="IPR010994">
    <property type="entry name" value="RuvA_2-like"/>
</dbReference>
<dbReference type="PANTHER" id="PTHR31786">
    <property type="entry name" value="FANCONI ANEMIA CORE COMPLEX-ASSOCIATED PROTEIN 24"/>
    <property type="match status" value="1"/>
</dbReference>
<dbReference type="Proteomes" id="UP000186698">
    <property type="component" value="Chromosome 4L"/>
</dbReference>
<dbReference type="Bgee" id="496036">
    <property type="expression patterns" value="Expressed in testis and 20 other cell types or tissues"/>
</dbReference>
<evidence type="ECO:0000256" key="2">
    <source>
        <dbReference type="ARBA" id="ARBA00023204"/>
    </source>
</evidence>
<dbReference type="DNASU" id="496036"/>
<dbReference type="GO" id="GO:0043240">
    <property type="term" value="C:Fanconi anaemia nuclear complex"/>
    <property type="evidence" value="ECO:0000318"/>
    <property type="project" value="GO_Central"/>
</dbReference>
<reference evidence="7" key="1">
    <citation type="journal article" date="2002" name="Dev. Dyn.">
        <title>Genetic and genomic tools for Xenopus research: The NIH Xenopus initiative.</title>
        <authorList>
            <person name="Klein S.L."/>
            <person name="Strausberg R.L."/>
            <person name="Wagner L."/>
            <person name="Pontius J."/>
            <person name="Clifton S.W."/>
            <person name="Richardson P."/>
        </authorList>
    </citation>
    <scope>NUCLEOTIDE SEQUENCE</scope>
</reference>
<protein>
    <submittedName>
        <fullName evidence="5">LOC496036 protein</fullName>
    </submittedName>
    <submittedName>
        <fullName evidence="7">Uncharacterized protein LOC496036</fullName>
    </submittedName>
</protein>
<dbReference type="SUPFAM" id="SSF47781">
    <property type="entry name" value="RuvA domain 2-like"/>
    <property type="match status" value="1"/>
</dbReference>
<dbReference type="KEGG" id="xla:496036"/>
<dbReference type="Gene3D" id="1.10.150.20">
    <property type="entry name" value="5' to 3' exonuclease, C-terminal subdomain"/>
    <property type="match status" value="1"/>
</dbReference>
<name>Q5PPZ3_XENLA</name>
<dbReference type="Pfam" id="PF17949">
    <property type="entry name" value="PND"/>
    <property type="match status" value="1"/>
</dbReference>
<reference evidence="5" key="2">
    <citation type="submission" date="2004-12" db="EMBL/GenBank/DDBJ databases">
        <authorList>
            <consortium name="NIH - Xenopus Gene Collection (XGC) project"/>
        </authorList>
    </citation>
    <scope>NUCLEOTIDE SEQUENCE [LARGE SCALE MRNA]</scope>
    <source>
        <tissue evidence="5">Testis</tissue>
    </source>
</reference>
<dbReference type="InterPro" id="IPR026985">
    <property type="entry name" value="FAAP24"/>
</dbReference>
<evidence type="ECO:0000313" key="5">
    <source>
        <dbReference type="EMBL" id="AAH87430.1"/>
    </source>
</evidence>
<organism evidence="5">
    <name type="scientific">Xenopus laevis</name>
    <name type="common">African clawed frog</name>
    <dbReference type="NCBI Taxonomy" id="8355"/>
    <lineage>
        <taxon>Eukaryota</taxon>
        <taxon>Metazoa</taxon>
        <taxon>Chordata</taxon>
        <taxon>Craniata</taxon>
        <taxon>Vertebrata</taxon>
        <taxon>Euteleostomi</taxon>
        <taxon>Amphibia</taxon>
        <taxon>Batrachia</taxon>
        <taxon>Anura</taxon>
        <taxon>Pipoidea</taxon>
        <taxon>Pipidae</taxon>
        <taxon>Xenopodinae</taxon>
        <taxon>Xenopus</taxon>
        <taxon>Xenopus</taxon>
    </lineage>
</organism>
<dbReference type="RefSeq" id="NP_001088772.1">
    <property type="nucleotide sequence ID" value="NM_001095303.1"/>
</dbReference>
<keyword evidence="1" id="KW-0227">DNA damage</keyword>
<dbReference type="Gene3D" id="3.40.50.10130">
    <property type="match status" value="1"/>
</dbReference>
<keyword evidence="2" id="KW-0234">DNA repair</keyword>
<feature type="domain" description="DisA/LigA helix-hairpin-helix motif" evidence="3">
    <location>
        <begin position="168"/>
        <end position="215"/>
    </location>
</feature>
<dbReference type="OrthoDB" id="5975714at2759"/>
<dbReference type="InterPro" id="IPR041663">
    <property type="entry name" value="DisA/LigA_HHH"/>
</dbReference>
<dbReference type="CTD" id="496036"/>
<proteinExistence type="evidence at transcript level"/>
<dbReference type="Xenbase" id="XB-GENE-953293">
    <property type="gene designation" value="faap24.L"/>
</dbReference>
<dbReference type="EMBL" id="BC087430">
    <property type="protein sequence ID" value="AAH87430.1"/>
    <property type="molecule type" value="mRNA"/>
</dbReference>
<accession>Q5PPZ3</accession>
<gene>
    <name evidence="7 8" type="primary">faap24.L</name>
    <name evidence="7" type="synonym">c19orf40</name>
    <name evidence="7" type="synonym">faap24</name>
    <name evidence="5" type="synonym">LOC496036</name>
</gene>
<evidence type="ECO:0000313" key="8">
    <source>
        <dbReference type="Xenbase" id="XB-GENE-953293"/>
    </source>
</evidence>
<evidence type="ECO:0000313" key="7">
    <source>
        <dbReference type="RefSeq" id="NP_001088772.1"/>
    </source>
</evidence>
<dbReference type="GO" id="GO:0003682">
    <property type="term" value="F:chromatin binding"/>
    <property type="evidence" value="ECO:0000318"/>
    <property type="project" value="GO_Central"/>
</dbReference>
<dbReference type="AGR" id="Xenbase:XB-GENE-953293"/>
<reference evidence="7" key="3">
    <citation type="submission" date="2025-04" db="UniProtKB">
        <authorList>
            <consortium name="RefSeq"/>
        </authorList>
    </citation>
    <scope>IDENTIFICATION</scope>
</reference>
<keyword evidence="6" id="KW-1185">Reference proteome</keyword>
<dbReference type="CDD" id="cd20076">
    <property type="entry name" value="XPF_nuclease_FAAP24"/>
    <property type="match status" value="1"/>
</dbReference>
<evidence type="ECO:0000256" key="1">
    <source>
        <dbReference type="ARBA" id="ARBA00022763"/>
    </source>
</evidence>
<sequence>MAAIESTPVRAGATSVPCGHAIGSEKWRGTELAKLLQGKVKVVFEDGLGLVDFHLSNRTCILYISESDLVSGNAFRRRLVRFRKACNLNGIVIAERTRLSDQYYPPVQNFVVLELGMALLPVTNQKEAAQLIFHLVQERSREGNCNLFIRKKSFQLPDASVLQTVQKIPGVGRVKALQLLQHFPSIQKLSNASVAQLESVLGRAIALNIHSFFHTIT</sequence>
<evidence type="ECO:0000259" key="4">
    <source>
        <dbReference type="Pfam" id="PF17949"/>
    </source>
</evidence>
<feature type="domain" description="Fanconi anemia core complex-associated protein 24 pseudonuclease" evidence="4">
    <location>
        <begin position="14"/>
        <end position="137"/>
    </location>
</feature>
<dbReference type="AlphaFoldDB" id="Q5PPZ3"/>
<evidence type="ECO:0000259" key="3">
    <source>
        <dbReference type="Pfam" id="PF12826"/>
    </source>
</evidence>
<dbReference type="FunFam" id="3.40.50.10130:FF:000026">
    <property type="entry name" value="FA core complex-associated protein 24"/>
    <property type="match status" value="1"/>
</dbReference>
<evidence type="ECO:0000313" key="6">
    <source>
        <dbReference type="Proteomes" id="UP000186698"/>
    </source>
</evidence>
<dbReference type="InterPro" id="IPR040646">
    <property type="entry name" value="PND"/>
</dbReference>
<dbReference type="GO" id="GO:0036297">
    <property type="term" value="P:interstrand cross-link repair"/>
    <property type="evidence" value="ECO:0007669"/>
    <property type="project" value="InterPro"/>
</dbReference>
<dbReference type="Pfam" id="PF12826">
    <property type="entry name" value="HHH_2"/>
    <property type="match status" value="1"/>
</dbReference>